<keyword evidence="2" id="KW-1185">Reference proteome</keyword>
<evidence type="ECO:0000313" key="2">
    <source>
        <dbReference type="Proteomes" id="UP000633365"/>
    </source>
</evidence>
<sequence length="224" mass="26549">MFETNFDFDYNSYKLTAVIDCFHSEEEELRMELIGHMEKLYDELVPPEVKEQIDQEMMEEHNRQWQYDNCFALIHMHNDDDEESYFVAKGIHSLYDAASFYYHHLLDMKDEYDMDSLVQRFDSYDYVDKPVFNVLSDAQENDKRISCTVDYDFETGILTFKGNGEQESEYYDLNFLESAIERAERGGAGEAQRHDSFDADIEWYINQSQSRYSDGENEGGTMRL</sequence>
<accession>A0A935C4B8</accession>
<protein>
    <submittedName>
        <fullName evidence="1">Uncharacterized protein</fullName>
    </submittedName>
</protein>
<gene>
    <name evidence="1" type="ORF">JKK62_16345</name>
</gene>
<comment type="caution">
    <text evidence="1">The sequence shown here is derived from an EMBL/GenBank/DDBJ whole genome shotgun (WGS) entry which is preliminary data.</text>
</comment>
<dbReference type="EMBL" id="JAEQMG010000187">
    <property type="protein sequence ID" value="MBK6090194.1"/>
    <property type="molecule type" value="Genomic_DNA"/>
</dbReference>
<proteinExistence type="predicted"/>
<name>A0A935C4B8_9FIRM</name>
<organism evidence="1 2">
    <name type="scientific">Ruminococcus difficilis</name>
    <dbReference type="NCBI Taxonomy" id="2763069"/>
    <lineage>
        <taxon>Bacteria</taxon>
        <taxon>Bacillati</taxon>
        <taxon>Bacillota</taxon>
        <taxon>Clostridia</taxon>
        <taxon>Eubacteriales</taxon>
        <taxon>Oscillospiraceae</taxon>
        <taxon>Ruminococcus</taxon>
    </lineage>
</organism>
<evidence type="ECO:0000313" key="1">
    <source>
        <dbReference type="EMBL" id="MBK6090194.1"/>
    </source>
</evidence>
<reference evidence="1" key="1">
    <citation type="submission" date="2021-01" db="EMBL/GenBank/DDBJ databases">
        <title>Genome public.</title>
        <authorList>
            <person name="Liu C."/>
            <person name="Sun Q."/>
        </authorList>
    </citation>
    <scope>NUCLEOTIDE SEQUENCE</scope>
    <source>
        <strain evidence="1">M6</strain>
    </source>
</reference>
<dbReference type="Proteomes" id="UP000633365">
    <property type="component" value="Unassembled WGS sequence"/>
</dbReference>
<dbReference type="AlphaFoldDB" id="A0A935C4B8"/>
<dbReference type="RefSeq" id="WP_201428866.1">
    <property type="nucleotide sequence ID" value="NZ_JAEQMG010000187.1"/>
</dbReference>